<evidence type="ECO:0000313" key="5">
    <source>
        <dbReference type="Proteomes" id="UP000034264"/>
    </source>
</evidence>
<accession>A0A0G1Q4C5</accession>
<organism evidence="4 5">
    <name type="scientific">Candidatus Amesbacteria bacterium GW2011_GWC2_45_19</name>
    <dbReference type="NCBI Taxonomy" id="1618366"/>
    <lineage>
        <taxon>Bacteria</taxon>
        <taxon>Candidatus Amesiibacteriota</taxon>
    </lineage>
</organism>
<gene>
    <name evidence="4" type="ORF">UX05_C0001G0149</name>
</gene>
<comment type="similarity">
    <text evidence="3">Belongs to the DegT/DnrJ/EryC1 family.</text>
</comment>
<dbReference type="Pfam" id="PF01041">
    <property type="entry name" value="DegT_DnrJ_EryC1"/>
    <property type="match status" value="1"/>
</dbReference>
<evidence type="ECO:0000256" key="3">
    <source>
        <dbReference type="RuleBase" id="RU004508"/>
    </source>
</evidence>
<dbReference type="GO" id="GO:0030170">
    <property type="term" value="F:pyridoxal phosphate binding"/>
    <property type="evidence" value="ECO:0007669"/>
    <property type="project" value="TreeGrafter"/>
</dbReference>
<dbReference type="SUPFAM" id="SSF53383">
    <property type="entry name" value="PLP-dependent transferases"/>
    <property type="match status" value="1"/>
</dbReference>
<feature type="active site" description="Proton acceptor" evidence="1">
    <location>
        <position position="193"/>
    </location>
</feature>
<reference evidence="4 5" key="1">
    <citation type="journal article" date="2015" name="Nature">
        <title>rRNA introns, odd ribosomes, and small enigmatic genomes across a large radiation of phyla.</title>
        <authorList>
            <person name="Brown C.T."/>
            <person name="Hug L.A."/>
            <person name="Thomas B.C."/>
            <person name="Sharon I."/>
            <person name="Castelle C.J."/>
            <person name="Singh A."/>
            <person name="Wilkins M.J."/>
            <person name="Williams K.H."/>
            <person name="Banfield J.F."/>
        </authorList>
    </citation>
    <scope>NUCLEOTIDE SEQUENCE [LARGE SCALE GENOMIC DNA]</scope>
</reference>
<name>A0A0G1Q4C5_9BACT</name>
<dbReference type="GO" id="GO:0000271">
    <property type="term" value="P:polysaccharide biosynthetic process"/>
    <property type="evidence" value="ECO:0007669"/>
    <property type="project" value="TreeGrafter"/>
</dbReference>
<dbReference type="Gene3D" id="3.40.640.10">
    <property type="entry name" value="Type I PLP-dependent aspartate aminotransferase-like (Major domain)"/>
    <property type="match status" value="1"/>
</dbReference>
<dbReference type="InterPro" id="IPR015421">
    <property type="entry name" value="PyrdxlP-dep_Trfase_major"/>
</dbReference>
<dbReference type="InterPro" id="IPR015424">
    <property type="entry name" value="PyrdxlP-dep_Trfase"/>
</dbReference>
<evidence type="ECO:0000313" key="4">
    <source>
        <dbReference type="EMBL" id="KKU03520.1"/>
    </source>
</evidence>
<dbReference type="PIRSF" id="PIRSF000390">
    <property type="entry name" value="PLP_StrS"/>
    <property type="match status" value="1"/>
</dbReference>
<evidence type="ECO:0000256" key="2">
    <source>
        <dbReference type="PIRSR" id="PIRSR000390-2"/>
    </source>
</evidence>
<evidence type="ECO:0000256" key="1">
    <source>
        <dbReference type="PIRSR" id="PIRSR000390-1"/>
    </source>
</evidence>
<dbReference type="EMBL" id="LCKS01000001">
    <property type="protein sequence ID" value="KKU03520.1"/>
    <property type="molecule type" value="Genomic_DNA"/>
</dbReference>
<dbReference type="AlphaFoldDB" id="A0A0G1Q4C5"/>
<sequence>MSVKKKNYTLSEDLIRPWSTFVPKQAAIEVSKTLKSKWINTGVKEKELREKACKKWSFRYCVAVSNGTAALRSSLAMLGVGSGDEVISTPFTFIATNTAILEQRAVPVFADIKYDDLNIDPKSIEKRITSKTKAIMVVHYGGNPVDLDEIRKIGTKYKLPLIEDAAHALGSKYKNDYIGLKGELVCFSLQVVKIITSGDGGLIATSNQDYYQKLKKIIWYGIDREEKKTNLIDPLPNNFKGDVLGFKYNMNDITATLGIVGIDHFNEAAKKRKVIGERYRNELSGLPKIKLMKYHADRSPNYQIFPVHVENRLRFATYLRDQNIMVNINNRRNDIYPIFGGLRKDLTSTARADQDVILLPIHADLTQRQVDHIIKHVKEAVR</sequence>
<comment type="caution">
    <text evidence="4">The sequence shown here is derived from an EMBL/GenBank/DDBJ whole genome shotgun (WGS) entry which is preliminary data.</text>
</comment>
<dbReference type="Proteomes" id="UP000034264">
    <property type="component" value="Unassembled WGS sequence"/>
</dbReference>
<dbReference type="InterPro" id="IPR015422">
    <property type="entry name" value="PyrdxlP-dep_Trfase_small"/>
</dbReference>
<keyword evidence="4" id="KW-0032">Aminotransferase</keyword>
<keyword evidence="4" id="KW-0808">Transferase</keyword>
<proteinExistence type="inferred from homology"/>
<dbReference type="PANTHER" id="PTHR30244:SF34">
    <property type="entry name" value="DTDP-4-AMINO-4,6-DIDEOXYGALACTOSE TRANSAMINASE"/>
    <property type="match status" value="1"/>
</dbReference>
<protein>
    <submittedName>
        <fullName evidence="4">DegT/DnrJ/EryC1/StrS aminotransferase</fullName>
    </submittedName>
</protein>
<dbReference type="InterPro" id="IPR000653">
    <property type="entry name" value="DegT/StrS_aminotransferase"/>
</dbReference>
<dbReference type="Gene3D" id="3.90.1150.10">
    <property type="entry name" value="Aspartate Aminotransferase, domain 1"/>
    <property type="match status" value="1"/>
</dbReference>
<dbReference type="CDD" id="cd00616">
    <property type="entry name" value="AHBA_syn"/>
    <property type="match status" value="1"/>
</dbReference>
<dbReference type="PANTHER" id="PTHR30244">
    <property type="entry name" value="TRANSAMINASE"/>
    <property type="match status" value="1"/>
</dbReference>
<feature type="modified residue" description="N6-(pyridoxal phosphate)lysine" evidence="2">
    <location>
        <position position="193"/>
    </location>
</feature>
<dbReference type="GO" id="GO:0008483">
    <property type="term" value="F:transaminase activity"/>
    <property type="evidence" value="ECO:0007669"/>
    <property type="project" value="UniProtKB-KW"/>
</dbReference>
<keyword evidence="2 3" id="KW-0663">Pyridoxal phosphate</keyword>